<dbReference type="Proteomes" id="UP001556653">
    <property type="component" value="Unassembled WGS sequence"/>
</dbReference>
<keyword evidence="3" id="KW-1185">Reference proteome</keyword>
<proteinExistence type="predicted"/>
<dbReference type="InterPro" id="IPR017788">
    <property type="entry name" value="Hda"/>
</dbReference>
<dbReference type="CDD" id="cd00009">
    <property type="entry name" value="AAA"/>
    <property type="match status" value="1"/>
</dbReference>
<feature type="domain" description="Hda lid" evidence="1">
    <location>
        <begin position="168"/>
        <end position="232"/>
    </location>
</feature>
<evidence type="ECO:0000313" key="2">
    <source>
        <dbReference type="EMBL" id="MEX0386604.1"/>
    </source>
</evidence>
<dbReference type="RefSeq" id="WP_367967070.1">
    <property type="nucleotide sequence ID" value="NZ_JBAKFJ010000001.1"/>
</dbReference>
<evidence type="ECO:0000313" key="3">
    <source>
        <dbReference type="Proteomes" id="UP001556653"/>
    </source>
</evidence>
<protein>
    <submittedName>
        <fullName evidence="2">DnaA regulatory inactivator Hda</fullName>
    </submittedName>
</protein>
<comment type="caution">
    <text evidence="2">The sequence shown here is derived from an EMBL/GenBank/DDBJ whole genome shotgun (WGS) entry which is preliminary data.</text>
</comment>
<dbReference type="EMBL" id="JBAKFJ010000001">
    <property type="protein sequence ID" value="MEX0386604.1"/>
    <property type="molecule type" value="Genomic_DNA"/>
</dbReference>
<reference evidence="2 3" key="1">
    <citation type="submission" date="2024-02" db="EMBL/GenBank/DDBJ databases">
        <title>New especies of Spiribacter isolated from saline water.</title>
        <authorList>
            <person name="Leon M.J."/>
            <person name="De La Haba R."/>
            <person name="Sanchez-Porro C."/>
            <person name="Ventosa A."/>
        </authorList>
    </citation>
    <scope>NUCLEOTIDE SEQUENCE [LARGE SCALE GENOMIC DNA]</scope>
    <source>
        <strain evidence="3">ag22IC4-227</strain>
    </source>
</reference>
<organism evidence="2 3">
    <name type="scientific">Spiribacter onubensis</name>
    <dbReference type="NCBI Taxonomy" id="3122420"/>
    <lineage>
        <taxon>Bacteria</taxon>
        <taxon>Pseudomonadati</taxon>
        <taxon>Pseudomonadota</taxon>
        <taxon>Gammaproteobacteria</taxon>
        <taxon>Chromatiales</taxon>
        <taxon>Ectothiorhodospiraceae</taxon>
        <taxon>Spiribacter</taxon>
    </lineage>
</organism>
<gene>
    <name evidence="2" type="primary">hda</name>
    <name evidence="2" type="ORF">V6X64_06330</name>
</gene>
<dbReference type="PANTHER" id="PTHR30050">
    <property type="entry name" value="CHROMOSOMAL REPLICATION INITIATOR PROTEIN DNAA"/>
    <property type="match status" value="1"/>
</dbReference>
<sequence>MSGSIPGAQLALDFRWSDAADLASFVPLGNEQSAAAVAALGGPAAQSLYLTGPPGSGKSHLLQAACGRVSDAGGPAVYIPLGDHVEGPVAQLDGLESLSLVAIDDLDCLVGRDEWQEGVFHLYNRLRDAGGLMVVSAPAAPSALGLRLPDLVSRLDSLLRLRLTAADDDRRRRILAAAVARRGLDLPAASTEYLLRHHARDLGYLMGVVERLDAASLQAGRRLTVPFIKSVLDDQPSA</sequence>
<dbReference type="Gene3D" id="1.10.8.60">
    <property type="match status" value="1"/>
</dbReference>
<dbReference type="NCBIfam" id="TIGR03420">
    <property type="entry name" value="DnaA_homol_Hda"/>
    <property type="match status" value="1"/>
</dbReference>
<dbReference type="InterPro" id="IPR027417">
    <property type="entry name" value="P-loop_NTPase"/>
</dbReference>
<accession>A0ABV3SA35</accession>
<dbReference type="Pfam" id="PF22688">
    <property type="entry name" value="Hda_lid"/>
    <property type="match status" value="1"/>
</dbReference>
<dbReference type="PANTHER" id="PTHR30050:SF5">
    <property type="entry name" value="DNAA REGULATORY INACTIVATOR HDA"/>
    <property type="match status" value="1"/>
</dbReference>
<evidence type="ECO:0000259" key="1">
    <source>
        <dbReference type="Pfam" id="PF22688"/>
    </source>
</evidence>
<dbReference type="SUPFAM" id="SSF52540">
    <property type="entry name" value="P-loop containing nucleoside triphosphate hydrolases"/>
    <property type="match status" value="1"/>
</dbReference>
<dbReference type="Gene3D" id="3.40.50.300">
    <property type="entry name" value="P-loop containing nucleotide triphosphate hydrolases"/>
    <property type="match status" value="1"/>
</dbReference>
<name>A0ABV3SA35_9GAMM</name>
<dbReference type="InterPro" id="IPR055199">
    <property type="entry name" value="Hda_lid"/>
</dbReference>